<keyword evidence="5" id="KW-1185">Reference proteome</keyword>
<comment type="caution">
    <text evidence="4">The sequence shown here is derived from an EMBL/GenBank/DDBJ whole genome shotgun (WGS) entry which is preliminary data.</text>
</comment>
<dbReference type="Proteomes" id="UP001235840">
    <property type="component" value="Unassembled WGS sequence"/>
</dbReference>
<proteinExistence type="predicted"/>
<keyword evidence="2" id="KW-0067">ATP-binding</keyword>
<evidence type="ECO:0000313" key="4">
    <source>
        <dbReference type="EMBL" id="MDQ0166887.1"/>
    </source>
</evidence>
<dbReference type="SUPFAM" id="SSF52540">
    <property type="entry name" value="P-loop containing nucleoside triphosphate hydrolases"/>
    <property type="match status" value="1"/>
</dbReference>
<dbReference type="InterPro" id="IPR027417">
    <property type="entry name" value="P-loop_NTPase"/>
</dbReference>
<dbReference type="InterPro" id="IPR045735">
    <property type="entry name" value="Spore_III_AA_AAA+_ATPase"/>
</dbReference>
<evidence type="ECO:0000256" key="2">
    <source>
        <dbReference type="ARBA" id="ARBA00022840"/>
    </source>
</evidence>
<dbReference type="Gene3D" id="3.40.50.300">
    <property type="entry name" value="P-loop containing nucleotide triphosphate hydrolases"/>
    <property type="match status" value="1"/>
</dbReference>
<dbReference type="EMBL" id="JAUSTY010000011">
    <property type="protein sequence ID" value="MDQ0166887.1"/>
    <property type="molecule type" value="Genomic_DNA"/>
</dbReference>
<organism evidence="4 5">
    <name type="scientific">Caldalkalibacillus horti</name>
    <dbReference type="NCBI Taxonomy" id="77523"/>
    <lineage>
        <taxon>Bacteria</taxon>
        <taxon>Bacillati</taxon>
        <taxon>Bacillota</taxon>
        <taxon>Bacilli</taxon>
        <taxon>Bacillales</taxon>
        <taxon>Bacillaceae</taxon>
        <taxon>Caldalkalibacillus</taxon>
    </lineage>
</organism>
<gene>
    <name evidence="4" type="ORF">J2S11_002803</name>
</gene>
<reference evidence="4 5" key="1">
    <citation type="submission" date="2023-07" db="EMBL/GenBank/DDBJ databases">
        <title>Genomic Encyclopedia of Type Strains, Phase IV (KMG-IV): sequencing the most valuable type-strain genomes for metagenomic binning, comparative biology and taxonomic classification.</title>
        <authorList>
            <person name="Goeker M."/>
        </authorList>
    </citation>
    <scope>NUCLEOTIDE SEQUENCE [LARGE SCALE GENOMIC DNA]</scope>
    <source>
        <strain evidence="4 5">DSM 12751</strain>
    </source>
</reference>
<evidence type="ECO:0000256" key="1">
    <source>
        <dbReference type="ARBA" id="ARBA00022741"/>
    </source>
</evidence>
<evidence type="ECO:0000259" key="3">
    <source>
        <dbReference type="Pfam" id="PF19568"/>
    </source>
</evidence>
<feature type="domain" description="Stage III sporulation protein AA AAA+ ATPase" evidence="3">
    <location>
        <begin position="6"/>
        <end position="318"/>
    </location>
</feature>
<protein>
    <submittedName>
        <fullName evidence="4">Stage III sporulation protein AA</fullName>
    </submittedName>
</protein>
<dbReference type="RefSeq" id="WP_307395446.1">
    <property type="nucleotide sequence ID" value="NZ_BAAADK010000003.1"/>
</dbReference>
<dbReference type="InterPro" id="IPR014217">
    <property type="entry name" value="Spore_III_AA"/>
</dbReference>
<accession>A0ABT9W0Y2</accession>
<dbReference type="PANTHER" id="PTHR20953">
    <property type="entry name" value="KINASE-RELATED"/>
    <property type="match status" value="1"/>
</dbReference>
<keyword evidence="1" id="KW-0547">Nucleotide-binding</keyword>
<name>A0ABT9W0Y2_9BACI</name>
<dbReference type="PANTHER" id="PTHR20953:SF3">
    <property type="entry name" value="P-LOOP CONTAINING NUCLEOSIDE TRIPHOSPHATE HYDROLASES SUPERFAMILY PROTEIN"/>
    <property type="match status" value="1"/>
</dbReference>
<evidence type="ECO:0000313" key="5">
    <source>
        <dbReference type="Proteomes" id="UP001235840"/>
    </source>
</evidence>
<dbReference type="Pfam" id="PF19568">
    <property type="entry name" value="Spore_III_AA"/>
    <property type="match status" value="1"/>
</dbReference>
<dbReference type="NCBIfam" id="TIGR02858">
    <property type="entry name" value="spore_III_AA"/>
    <property type="match status" value="1"/>
</dbReference>
<sequence>MAKTMREDLLVFLPQHIRQALSQLPQTLQNSIEEIRIRIQRPLEVIIQNQSYYPTEKGSYSMSWQDGIMTSQEDALKIMNVISRHSIYAIEEELRRGYITVQGGHRIGIAGRAVVEEGRIKHLKDIRSFNIRIARQCIGIAEGILKFLIEQREKKAYFCNTLIISPPRCGKTTLLRDLTRMLSYGTHKTGLEGQKVGVVDERSEIASCIEGIPQNDLGPRVDVLDACPKAEGMMLLIRSMSPDIIVTDEIGSVEDTRAILEALHAGVYLLTSAHGFSLEDIKSRPSLESLFQQPVFERFILLSKRNGVGTIEAIYDKNQKPIYQIKKEGRIYA</sequence>